<organism evidence="19 20">
    <name type="scientific">Caballeronia terrestris</name>
    <dbReference type="NCBI Taxonomy" id="1226301"/>
    <lineage>
        <taxon>Bacteria</taxon>
        <taxon>Pseudomonadati</taxon>
        <taxon>Pseudomonadota</taxon>
        <taxon>Betaproteobacteria</taxon>
        <taxon>Burkholderiales</taxon>
        <taxon>Burkholderiaceae</taxon>
        <taxon>Caballeronia</taxon>
    </lineage>
</organism>
<keyword evidence="11 15" id="KW-0472">Membrane</keyword>
<proteinExistence type="inferred from homology"/>
<reference evidence="19" key="1">
    <citation type="submission" date="2016-01" db="EMBL/GenBank/DDBJ databases">
        <authorList>
            <person name="Peeters C."/>
        </authorList>
    </citation>
    <scope>NUCLEOTIDE SEQUENCE [LARGE SCALE GENOMIC DNA]</scope>
    <source>
        <strain evidence="19">LMG 22937</strain>
    </source>
</reference>
<keyword evidence="5" id="KW-0808">Transferase</keyword>
<dbReference type="GO" id="GO:0005524">
    <property type="term" value="F:ATP binding"/>
    <property type="evidence" value="ECO:0007669"/>
    <property type="project" value="UniProtKB-KW"/>
</dbReference>
<dbReference type="Pfam" id="PF02706">
    <property type="entry name" value="Wzz"/>
    <property type="match status" value="1"/>
</dbReference>
<evidence type="ECO:0000256" key="4">
    <source>
        <dbReference type="ARBA" id="ARBA00022519"/>
    </source>
</evidence>
<evidence type="ECO:0000256" key="3">
    <source>
        <dbReference type="ARBA" id="ARBA00022475"/>
    </source>
</evidence>
<dbReference type="Pfam" id="PF13614">
    <property type="entry name" value="AAA_31"/>
    <property type="match status" value="1"/>
</dbReference>
<feature type="transmembrane region" description="Helical" evidence="15">
    <location>
        <begin position="446"/>
        <end position="465"/>
    </location>
</feature>
<dbReference type="GO" id="GO:0004713">
    <property type="term" value="F:protein tyrosine kinase activity"/>
    <property type="evidence" value="ECO:0007669"/>
    <property type="project" value="UniProtKB-KW"/>
</dbReference>
<evidence type="ECO:0000256" key="9">
    <source>
        <dbReference type="ARBA" id="ARBA00022840"/>
    </source>
</evidence>
<dbReference type="RefSeq" id="WP_087656877.1">
    <property type="nucleotide sequence ID" value="NZ_FCOL02000014.1"/>
</dbReference>
<evidence type="ECO:0000256" key="5">
    <source>
        <dbReference type="ARBA" id="ARBA00022679"/>
    </source>
</evidence>
<evidence type="ECO:0000313" key="19">
    <source>
        <dbReference type="EMBL" id="SAL59712.1"/>
    </source>
</evidence>
<keyword evidence="3" id="KW-1003">Cell membrane</keyword>
<accession>A0A158ISQ9</accession>
<keyword evidence="8" id="KW-0418">Kinase</keyword>
<dbReference type="AlphaFoldDB" id="A0A158ISQ9"/>
<evidence type="ECO:0000259" key="18">
    <source>
        <dbReference type="Pfam" id="PF13807"/>
    </source>
</evidence>
<evidence type="ECO:0000256" key="2">
    <source>
        <dbReference type="ARBA" id="ARBA00008883"/>
    </source>
</evidence>
<comment type="caution">
    <text evidence="19">The sequence shown here is derived from an EMBL/GenBank/DDBJ whole genome shotgun (WGS) entry which is preliminary data.</text>
</comment>
<keyword evidence="14" id="KW-0175">Coiled coil</keyword>
<evidence type="ECO:0000256" key="11">
    <source>
        <dbReference type="ARBA" id="ARBA00023136"/>
    </source>
</evidence>
<evidence type="ECO:0000259" key="16">
    <source>
        <dbReference type="Pfam" id="PF02706"/>
    </source>
</evidence>
<feature type="domain" description="AAA" evidence="17">
    <location>
        <begin position="570"/>
        <end position="726"/>
    </location>
</feature>
<keyword evidence="9" id="KW-0067">ATP-binding</keyword>
<dbReference type="InterPro" id="IPR050445">
    <property type="entry name" value="Bact_polysacc_biosynth/exp"/>
</dbReference>
<evidence type="ECO:0000256" key="14">
    <source>
        <dbReference type="SAM" id="Coils"/>
    </source>
</evidence>
<sequence length="766" mass="82441">MNTPVLGFDPVPVRSRDDGFSASDLWKLIVDNVWLVIMIVVLVTGAATLYAFLATPSFQADALVKVDYPNPNALGVNTQAQQQIIPSALPTDAEIQIIQSRTVLLPVIKQFKQDVLVTPNQMPFFGRITNLFSTPGEPLPAILGLKSFAWGGEEVGIGSLEVPARLQNKELSLRVMPGGAYQLSDPAGNTMVQGTVGLMASADGTSIRIDRLAARPGTEFSIVRYSEYKAVERFLKKLKVMESAKDSGVVQILYENDDPKLAQQITNAIAQTYIASHIDQHRQEASLTRNFILGELPRLETELKRAETELSQYRMSSNSMQPGSEASSYLQGSIGIENQIATLQMQRTQVASRFAPGTREVQTIDEQLATLNAQKKAFDKRFGQLPVSERKLVDLTRNAKVAEDIYVAMREKASELAVTRAGTLGNVHLIDSAIYPTEPAKPKRPLVIAGGAAAGVVLSVLFVFFRNQLSRSVESPHTVERHLHLPVFGAVSFSSEQARLDRSLTPAALLAGKGRPAPRGVLSDDSESEALANTAHFLLSADGPGDMAVEALRAVRASLLLDIERARNNVLAVAGATPGTGKTFVASNLAVLHAQSGKRVLLIDGDLRRGRVASIFGQSGKGGLAEVLAGHMEVDQAIRSGGVPGLSIITSGRFPPNPSKLLSTTRLPLLLEYLCPQYDLVIIDTPAVLAVSDANMIAANAGSTVVVVRPSAQSESELEQAIKRLDLTGARIAGVIFNAVPKRRSEKRTYAYASAYAPNPQPPLDA</sequence>
<protein>
    <submittedName>
        <fullName evidence="19">Exopolysaccharide biosynthesis-like tyrosine-protein kinase</fullName>
    </submittedName>
</protein>
<comment type="similarity">
    <text evidence="2">Belongs to the etk/wzc family.</text>
</comment>
<dbReference type="InterPro" id="IPR003856">
    <property type="entry name" value="LPS_length_determ_N"/>
</dbReference>
<feature type="coiled-coil region" evidence="14">
    <location>
        <begin position="289"/>
        <end position="316"/>
    </location>
</feature>
<comment type="catalytic activity">
    <reaction evidence="13">
        <text>L-tyrosyl-[protein] + ATP = O-phospho-L-tyrosyl-[protein] + ADP + H(+)</text>
        <dbReference type="Rhea" id="RHEA:10596"/>
        <dbReference type="Rhea" id="RHEA-COMP:10136"/>
        <dbReference type="Rhea" id="RHEA-COMP:20101"/>
        <dbReference type="ChEBI" id="CHEBI:15378"/>
        <dbReference type="ChEBI" id="CHEBI:30616"/>
        <dbReference type="ChEBI" id="CHEBI:46858"/>
        <dbReference type="ChEBI" id="CHEBI:61978"/>
        <dbReference type="ChEBI" id="CHEBI:456216"/>
    </reaction>
</comment>
<dbReference type="InterPro" id="IPR005702">
    <property type="entry name" value="Wzc-like_C"/>
</dbReference>
<dbReference type="OrthoDB" id="9808257at2"/>
<dbReference type="InterPro" id="IPR032807">
    <property type="entry name" value="GNVR"/>
</dbReference>
<keyword evidence="12" id="KW-0829">Tyrosine-protein kinase</keyword>
<feature type="domain" description="Tyrosine-protein kinase G-rich" evidence="18">
    <location>
        <begin position="389"/>
        <end position="467"/>
    </location>
</feature>
<dbReference type="EMBL" id="FCOL02000014">
    <property type="protein sequence ID" value="SAL59712.1"/>
    <property type="molecule type" value="Genomic_DNA"/>
</dbReference>
<comment type="subcellular location">
    <subcellularLocation>
        <location evidence="1">Cell inner membrane</location>
        <topology evidence="1">Multi-pass membrane protein</topology>
    </subcellularLocation>
</comment>
<dbReference type="CDD" id="cd05387">
    <property type="entry name" value="BY-kinase"/>
    <property type="match status" value="1"/>
</dbReference>
<dbReference type="Proteomes" id="UP000054925">
    <property type="component" value="Unassembled WGS sequence"/>
</dbReference>
<evidence type="ECO:0000259" key="17">
    <source>
        <dbReference type="Pfam" id="PF13614"/>
    </source>
</evidence>
<dbReference type="Gene3D" id="3.40.50.300">
    <property type="entry name" value="P-loop containing nucleotide triphosphate hydrolases"/>
    <property type="match status" value="1"/>
</dbReference>
<dbReference type="PANTHER" id="PTHR32309:SF32">
    <property type="entry name" value="TYROSINE-PROTEIN KINASE ETK-RELATED"/>
    <property type="match status" value="1"/>
</dbReference>
<dbReference type="PANTHER" id="PTHR32309">
    <property type="entry name" value="TYROSINE-PROTEIN KINASE"/>
    <property type="match status" value="1"/>
</dbReference>
<keyword evidence="20" id="KW-1185">Reference proteome</keyword>
<evidence type="ECO:0000256" key="15">
    <source>
        <dbReference type="SAM" id="Phobius"/>
    </source>
</evidence>
<evidence type="ECO:0000256" key="12">
    <source>
        <dbReference type="ARBA" id="ARBA00023137"/>
    </source>
</evidence>
<keyword evidence="6 15" id="KW-0812">Transmembrane</keyword>
<evidence type="ECO:0000256" key="10">
    <source>
        <dbReference type="ARBA" id="ARBA00022989"/>
    </source>
</evidence>
<dbReference type="GO" id="GO:0005886">
    <property type="term" value="C:plasma membrane"/>
    <property type="evidence" value="ECO:0007669"/>
    <property type="project" value="UniProtKB-SubCell"/>
</dbReference>
<dbReference type="InterPro" id="IPR027417">
    <property type="entry name" value="P-loop_NTPase"/>
</dbReference>
<gene>
    <name evidence="19" type="ORF">AWB67_02864</name>
</gene>
<dbReference type="NCBIfam" id="TIGR01007">
    <property type="entry name" value="eps_fam"/>
    <property type="match status" value="1"/>
</dbReference>
<evidence type="ECO:0000256" key="13">
    <source>
        <dbReference type="ARBA" id="ARBA00053015"/>
    </source>
</evidence>
<feature type="transmembrane region" description="Helical" evidence="15">
    <location>
        <begin position="33"/>
        <end position="53"/>
    </location>
</feature>
<evidence type="ECO:0000256" key="7">
    <source>
        <dbReference type="ARBA" id="ARBA00022741"/>
    </source>
</evidence>
<feature type="domain" description="Polysaccharide chain length determinant N-terminal" evidence="16">
    <location>
        <begin position="23"/>
        <end position="110"/>
    </location>
</feature>
<dbReference type="Pfam" id="PF13807">
    <property type="entry name" value="GNVR"/>
    <property type="match status" value="1"/>
</dbReference>
<keyword evidence="4" id="KW-0997">Cell inner membrane</keyword>
<dbReference type="SUPFAM" id="SSF52540">
    <property type="entry name" value="P-loop containing nucleoside triphosphate hydrolases"/>
    <property type="match status" value="1"/>
</dbReference>
<keyword evidence="10 15" id="KW-1133">Transmembrane helix</keyword>
<dbReference type="InterPro" id="IPR025669">
    <property type="entry name" value="AAA_dom"/>
</dbReference>
<dbReference type="Pfam" id="PF23607">
    <property type="entry name" value="WZC_N"/>
    <property type="match status" value="1"/>
</dbReference>
<evidence type="ECO:0000313" key="20">
    <source>
        <dbReference type="Proteomes" id="UP000054925"/>
    </source>
</evidence>
<evidence type="ECO:0000256" key="8">
    <source>
        <dbReference type="ARBA" id="ARBA00022777"/>
    </source>
</evidence>
<keyword evidence="7" id="KW-0547">Nucleotide-binding</keyword>
<evidence type="ECO:0000256" key="6">
    <source>
        <dbReference type="ARBA" id="ARBA00022692"/>
    </source>
</evidence>
<evidence type="ECO:0000256" key="1">
    <source>
        <dbReference type="ARBA" id="ARBA00004429"/>
    </source>
</evidence>
<name>A0A158ISQ9_9BURK</name>